<dbReference type="InterPro" id="IPR051691">
    <property type="entry name" value="Metab_Enz_Cyan_OpOx_G3PDH"/>
</dbReference>
<sequence length="477" mass="51121">MSRRTATATTPATVIVGAGPAGVRAAQTLVRHGVRPLVIDEAPRWGGQIYRQQPPGFERPATQLYGFEAGRARAIHDTFEDLLPHVDYLPGQLVWNAGARHLDLWSASANRYMQVAWQDIILATGATDRILPVPGWTTPGVYALGGAQIALKFQGCAIGSDVVFAGSGPLLYLVAYQYRKAGARVRAVLDYATPGEQLRAVPAMTRLPAVLAKGLYYVAWLRAHGVPIHQGARLVGVDGDTQVQAVRWQPRGTGDVRTIACDALGFGYGLRPEHQLADLLGCRFVFDAQQRAHLVEQDRGVTSVAGVYVAGDGARILGADGAERAGERAALRLLATRAVYRDDARLAALDAELARIETFRTGIEHAFPFPRDWAEQVTDDTLVCRCEAVTAGDIRETVATLGADEMNRVKALCRLGMGRCQGRMCGAAGAEIVAHACGKPIDRIGRLRGQAPVKPVPISAFAADEMAQGAQAEVSHG</sequence>
<evidence type="ECO:0000259" key="3">
    <source>
        <dbReference type="Pfam" id="PF17806"/>
    </source>
</evidence>
<dbReference type="PRINTS" id="PR00368">
    <property type="entry name" value="FADPNR"/>
</dbReference>
<organism evidence="4 5">
    <name type="scientific">Cupriavidus pauculus</name>
    <dbReference type="NCBI Taxonomy" id="82633"/>
    <lineage>
        <taxon>Bacteria</taxon>
        <taxon>Pseudomonadati</taxon>
        <taxon>Pseudomonadota</taxon>
        <taxon>Betaproteobacteria</taxon>
        <taxon>Burkholderiales</taxon>
        <taxon>Burkholderiaceae</taxon>
        <taxon>Cupriavidus</taxon>
    </lineage>
</organism>
<dbReference type="InterPro" id="IPR041854">
    <property type="entry name" value="BFD-like_2Fe2S-bd_dom_sf"/>
</dbReference>
<dbReference type="RefSeq" id="WP_150375426.1">
    <property type="nucleotide sequence ID" value="NZ_CP044067.1"/>
</dbReference>
<dbReference type="OrthoDB" id="5287468at2"/>
<dbReference type="PRINTS" id="PR00469">
    <property type="entry name" value="PNDRDTASEII"/>
</dbReference>
<dbReference type="SUPFAM" id="SSF51905">
    <property type="entry name" value="FAD/NAD(P)-binding domain"/>
    <property type="match status" value="1"/>
</dbReference>
<protein>
    <submittedName>
        <fullName evidence="4">NAD(P)-binding protein</fullName>
    </submittedName>
</protein>
<evidence type="ECO:0000313" key="4">
    <source>
        <dbReference type="EMBL" id="QET05344.1"/>
    </source>
</evidence>
<gene>
    <name evidence="4" type="ORF">FOB72_25335</name>
</gene>
<dbReference type="Gene3D" id="1.10.10.1100">
    <property type="entry name" value="BFD-like [2Fe-2S]-binding domain"/>
    <property type="match status" value="1"/>
</dbReference>
<accession>A0A5P2HCM8</accession>
<keyword evidence="1" id="KW-0560">Oxidoreductase</keyword>
<dbReference type="Gene3D" id="3.50.50.60">
    <property type="entry name" value="FAD/NAD(P)-binding domain"/>
    <property type="match status" value="3"/>
</dbReference>
<dbReference type="InterPro" id="IPR023753">
    <property type="entry name" value="FAD/NAD-binding_dom"/>
</dbReference>
<dbReference type="GO" id="GO:0016491">
    <property type="term" value="F:oxidoreductase activity"/>
    <property type="evidence" value="ECO:0007669"/>
    <property type="project" value="UniProtKB-KW"/>
</dbReference>
<feature type="domain" description="FAD/NAD(P)-binding" evidence="2">
    <location>
        <begin position="13"/>
        <end position="317"/>
    </location>
</feature>
<evidence type="ECO:0000313" key="5">
    <source>
        <dbReference type="Proteomes" id="UP000322822"/>
    </source>
</evidence>
<name>A0A5P2HCM8_9BURK</name>
<evidence type="ECO:0000256" key="1">
    <source>
        <dbReference type="ARBA" id="ARBA00023002"/>
    </source>
</evidence>
<evidence type="ECO:0000259" key="2">
    <source>
        <dbReference type="Pfam" id="PF07992"/>
    </source>
</evidence>
<dbReference type="CDD" id="cd19946">
    <property type="entry name" value="GlpA-like_Fer2_BFD-like"/>
    <property type="match status" value="1"/>
</dbReference>
<dbReference type="AlphaFoldDB" id="A0A5P2HCM8"/>
<dbReference type="PANTHER" id="PTHR42949">
    <property type="entry name" value="ANAEROBIC GLYCEROL-3-PHOSPHATE DEHYDROGENASE SUBUNIT B"/>
    <property type="match status" value="1"/>
</dbReference>
<dbReference type="Pfam" id="PF07992">
    <property type="entry name" value="Pyr_redox_2"/>
    <property type="match status" value="1"/>
</dbReference>
<dbReference type="InterPro" id="IPR041117">
    <property type="entry name" value="SoxA_A3"/>
</dbReference>
<proteinExistence type="predicted"/>
<dbReference type="EMBL" id="CP044067">
    <property type="protein sequence ID" value="QET05344.1"/>
    <property type="molecule type" value="Genomic_DNA"/>
</dbReference>
<dbReference type="Proteomes" id="UP000322822">
    <property type="component" value="Chromosome 2"/>
</dbReference>
<dbReference type="InterPro" id="IPR036188">
    <property type="entry name" value="FAD/NAD-bd_sf"/>
</dbReference>
<dbReference type="PIRSF" id="PIRSF037495">
    <property type="entry name" value="Opine_OX_OoxA/HcnB"/>
    <property type="match status" value="1"/>
</dbReference>
<dbReference type="PANTHER" id="PTHR42949:SF3">
    <property type="entry name" value="ANAEROBIC GLYCEROL-3-PHOSPHATE DEHYDROGENASE SUBUNIT B"/>
    <property type="match status" value="1"/>
</dbReference>
<dbReference type="InterPro" id="IPR017224">
    <property type="entry name" value="Opine_Oxase_asu/HCN_bsu"/>
</dbReference>
<dbReference type="Pfam" id="PF17806">
    <property type="entry name" value="SO_alpha_A3"/>
    <property type="match status" value="1"/>
</dbReference>
<reference evidence="4 5" key="1">
    <citation type="submission" date="2019-09" db="EMBL/GenBank/DDBJ databases">
        <title>FDA dAtabase for Regulatory Grade micrObial Sequences (FDA-ARGOS): Supporting development and validation of Infectious Disease Dx tests.</title>
        <authorList>
            <person name="Sciortino C."/>
            <person name="Tallon L."/>
            <person name="Sadzewicz L."/>
            <person name="Vavikolanu K."/>
            <person name="Mehta A."/>
            <person name="Aluvathingal J."/>
            <person name="Nadendla S."/>
            <person name="Nandy P."/>
            <person name="Geyer C."/>
            <person name="Yan Y."/>
            <person name="Sichtig H."/>
        </authorList>
    </citation>
    <scope>NUCLEOTIDE SEQUENCE [LARGE SCALE GENOMIC DNA]</scope>
    <source>
        <strain evidence="4 5">FDAARGOS_664</strain>
    </source>
</reference>
<feature type="domain" description="SoxA A3" evidence="3">
    <location>
        <begin position="383"/>
        <end position="464"/>
    </location>
</feature>